<keyword evidence="2 3" id="KW-0175">Coiled coil</keyword>
<protein>
    <submittedName>
        <fullName evidence="5">HlyD family efflux transporter periplasmic adaptor subunit</fullName>
    </submittedName>
</protein>
<dbReference type="PANTHER" id="PTHR32347:SF23">
    <property type="entry name" value="BLL5650 PROTEIN"/>
    <property type="match status" value="1"/>
</dbReference>
<evidence type="ECO:0000259" key="4">
    <source>
        <dbReference type="SMART" id="SM00065"/>
    </source>
</evidence>
<dbReference type="Pfam" id="PF01590">
    <property type="entry name" value="GAF"/>
    <property type="match status" value="1"/>
</dbReference>
<dbReference type="SMART" id="SM00065">
    <property type="entry name" value="GAF"/>
    <property type="match status" value="1"/>
</dbReference>
<organism evidence="5 6">
    <name type="scientific">Candidatus Rhodoblastus alkanivorans</name>
    <dbReference type="NCBI Taxonomy" id="2954117"/>
    <lineage>
        <taxon>Bacteria</taxon>
        <taxon>Pseudomonadati</taxon>
        <taxon>Pseudomonadota</taxon>
        <taxon>Alphaproteobacteria</taxon>
        <taxon>Hyphomicrobiales</taxon>
        <taxon>Rhodoblastaceae</taxon>
        <taxon>Rhodoblastus</taxon>
    </lineage>
</organism>
<reference evidence="5" key="1">
    <citation type="journal article" date="2022" name="ISME J.">
        <title>Identification of active gaseous-alkane degraders at natural gas seeps.</title>
        <authorList>
            <person name="Farhan Ul Haque M."/>
            <person name="Hernandez M."/>
            <person name="Crombie A.T."/>
            <person name="Murrell J.C."/>
        </authorList>
    </citation>
    <scope>NUCLEOTIDE SEQUENCE</scope>
    <source>
        <strain evidence="5">PC2</strain>
    </source>
</reference>
<keyword evidence="6" id="KW-1185">Reference proteome</keyword>
<comment type="caution">
    <text evidence="5">The sequence shown here is derived from an EMBL/GenBank/DDBJ whole genome shotgun (WGS) entry which is preliminary data.</text>
</comment>
<dbReference type="Gene3D" id="3.30.450.40">
    <property type="match status" value="1"/>
</dbReference>
<dbReference type="Gene3D" id="2.40.50.100">
    <property type="match status" value="1"/>
</dbReference>
<name>A0ABS9Z361_9HYPH</name>
<dbReference type="Proteomes" id="UP001139104">
    <property type="component" value="Unassembled WGS sequence"/>
</dbReference>
<dbReference type="Gene3D" id="2.40.30.170">
    <property type="match status" value="1"/>
</dbReference>
<comment type="subcellular location">
    <subcellularLocation>
        <location evidence="1">Cell envelope</location>
    </subcellularLocation>
</comment>
<gene>
    <name evidence="5" type="ORF">K2U94_04575</name>
</gene>
<dbReference type="InterPro" id="IPR050465">
    <property type="entry name" value="UPF0194_transport"/>
</dbReference>
<accession>A0ABS9Z361</accession>
<evidence type="ECO:0000256" key="2">
    <source>
        <dbReference type="ARBA" id="ARBA00023054"/>
    </source>
</evidence>
<feature type="coiled-coil region" evidence="3">
    <location>
        <begin position="430"/>
        <end position="483"/>
    </location>
</feature>
<proteinExistence type="predicted"/>
<dbReference type="RefSeq" id="WP_243066077.1">
    <property type="nucleotide sequence ID" value="NZ_JAIVFK010000002.1"/>
</dbReference>
<dbReference type="InterPro" id="IPR003018">
    <property type="entry name" value="GAF"/>
</dbReference>
<feature type="domain" description="GAF" evidence="4">
    <location>
        <begin position="186"/>
        <end position="333"/>
    </location>
</feature>
<dbReference type="PANTHER" id="PTHR32347">
    <property type="entry name" value="EFFLUX SYSTEM COMPONENT YKNX-RELATED"/>
    <property type="match status" value="1"/>
</dbReference>
<evidence type="ECO:0000313" key="6">
    <source>
        <dbReference type="Proteomes" id="UP001139104"/>
    </source>
</evidence>
<evidence type="ECO:0000256" key="1">
    <source>
        <dbReference type="ARBA" id="ARBA00004196"/>
    </source>
</evidence>
<dbReference type="SUPFAM" id="SSF111369">
    <property type="entry name" value="HlyD-like secretion proteins"/>
    <property type="match status" value="1"/>
</dbReference>
<dbReference type="EMBL" id="JAIVFP010000001">
    <property type="protein sequence ID" value="MCI4682043.1"/>
    <property type="molecule type" value="Genomic_DNA"/>
</dbReference>
<dbReference type="InterPro" id="IPR029016">
    <property type="entry name" value="GAF-like_dom_sf"/>
</dbReference>
<evidence type="ECO:0000313" key="5">
    <source>
        <dbReference type="EMBL" id="MCI4682043.1"/>
    </source>
</evidence>
<sequence>MGVASFHSLGAEDRVRAESIAWARFSSATRSDEFFSGWLAILCSQLDRAEGGLLVLGPDASGSFAPVAFWPHASHDLRHLGAAAQRVLDGREGVILGPDGQSEPARDQPAQFGYPIEVAGKLKGAVVVQVGAGADMSLQRSFRLVHWSSAWLVDHLRQQHHEETNARLARMGLAMDLAATILREPGVMVSALAIANELAVQLPCDRVSIGLERDGDIELTAISHTAVFNPKMAFARSIGAAMEEALDLDAAIVIPPLDDAPPGAAAHADLVRDQRDIAICSVPMRDETRVIGVVTAERTTGQAFDKETVELMETVAALLAPIIVLKQRNERGLWRRLRDAGEEALGRLLGSGHLGLKLIVLTVAALTLFFSFYTTTYRVSARAVLEGRIQRAAVAPFDGHIADSYVRAGDVVRKGQVLARLDNRDLRLERTRLLSDLDQVQGKLREAQAKQDRGAMAILAAQIKELQAQLALNQDRLNRANLIAPFDGVVVSGDLSQLLDTPVEQGKLLFQISPLESYRVILQVDERDISNLSANQKGALMLSGLPGQVFPFVVQQVTPVSTTQEGLNYFRVEAHLNGPIDRLRPGMEGVGKVDVGRRRLIWIWTHSLFDWLRMWAWKEAP</sequence>
<dbReference type="SUPFAM" id="SSF55781">
    <property type="entry name" value="GAF domain-like"/>
    <property type="match status" value="1"/>
</dbReference>
<evidence type="ECO:0000256" key="3">
    <source>
        <dbReference type="SAM" id="Coils"/>
    </source>
</evidence>